<feature type="compositionally biased region" description="Basic and acidic residues" evidence="1">
    <location>
        <begin position="1"/>
        <end position="15"/>
    </location>
</feature>
<keyword evidence="4" id="KW-1185">Reference proteome</keyword>
<keyword evidence="2" id="KW-0472">Membrane</keyword>
<name>A0A836GAV3_LEIEN</name>
<keyword evidence="2" id="KW-1133">Transmembrane helix</keyword>
<protein>
    <submittedName>
        <fullName evidence="3">Uncharacterized protein</fullName>
    </submittedName>
</protein>
<dbReference type="KEGG" id="lenr:94169334"/>
<dbReference type="GeneID" id="94169334"/>
<dbReference type="AlphaFoldDB" id="A0A836GAV3"/>
<feature type="transmembrane region" description="Helical" evidence="2">
    <location>
        <begin position="170"/>
        <end position="189"/>
    </location>
</feature>
<accession>A0A836GAV3</accession>
<evidence type="ECO:0000256" key="2">
    <source>
        <dbReference type="SAM" id="Phobius"/>
    </source>
</evidence>
<organism evidence="3 4">
    <name type="scientific">Leishmania enriettii</name>
    <dbReference type="NCBI Taxonomy" id="5663"/>
    <lineage>
        <taxon>Eukaryota</taxon>
        <taxon>Discoba</taxon>
        <taxon>Euglenozoa</taxon>
        <taxon>Kinetoplastea</taxon>
        <taxon>Metakinetoplastina</taxon>
        <taxon>Trypanosomatida</taxon>
        <taxon>Trypanosomatidae</taxon>
        <taxon>Leishmaniinae</taxon>
        <taxon>Leishmania</taxon>
    </lineage>
</organism>
<dbReference type="OrthoDB" id="267914at2759"/>
<evidence type="ECO:0000313" key="4">
    <source>
        <dbReference type="Proteomes" id="UP000674179"/>
    </source>
</evidence>
<comment type="caution">
    <text evidence="3">The sequence shown here is derived from an EMBL/GenBank/DDBJ whole genome shotgun (WGS) entry which is preliminary data.</text>
</comment>
<feature type="compositionally biased region" description="Polar residues" evidence="1">
    <location>
        <begin position="345"/>
        <end position="365"/>
    </location>
</feature>
<evidence type="ECO:0000256" key="1">
    <source>
        <dbReference type="SAM" id="MobiDB-lite"/>
    </source>
</evidence>
<dbReference type="RefSeq" id="XP_067689927.1">
    <property type="nucleotide sequence ID" value="XM_067833824.1"/>
</dbReference>
<feature type="region of interest" description="Disordered" evidence="1">
    <location>
        <begin position="1"/>
        <end position="162"/>
    </location>
</feature>
<feature type="compositionally biased region" description="Low complexity" evidence="1">
    <location>
        <begin position="73"/>
        <end position="124"/>
    </location>
</feature>
<feature type="compositionally biased region" description="Polar residues" evidence="1">
    <location>
        <begin position="44"/>
        <end position="66"/>
    </location>
</feature>
<dbReference type="EMBL" id="JAFHKP010000033">
    <property type="protein sequence ID" value="KAG5469919.1"/>
    <property type="molecule type" value="Genomic_DNA"/>
</dbReference>
<feature type="compositionally biased region" description="Low complexity" evidence="1">
    <location>
        <begin position="139"/>
        <end position="158"/>
    </location>
</feature>
<gene>
    <name evidence="3" type="ORF">CUR178_02061</name>
</gene>
<feature type="compositionally biased region" description="Basic and acidic residues" evidence="1">
    <location>
        <begin position="25"/>
        <end position="40"/>
    </location>
</feature>
<keyword evidence="2" id="KW-0812">Transmembrane</keyword>
<evidence type="ECO:0000313" key="3">
    <source>
        <dbReference type="EMBL" id="KAG5469919.1"/>
    </source>
</evidence>
<feature type="region of interest" description="Disordered" evidence="1">
    <location>
        <begin position="345"/>
        <end position="375"/>
    </location>
</feature>
<reference evidence="3 4" key="1">
    <citation type="submission" date="2021-02" db="EMBL/GenBank/DDBJ databases">
        <title>Leishmania (Mundinia) enrietti genome sequencing and assembly.</title>
        <authorList>
            <person name="Almutairi H."/>
            <person name="Gatherer D."/>
        </authorList>
    </citation>
    <scope>NUCLEOTIDE SEQUENCE [LARGE SCALE GENOMIC DNA]</scope>
    <source>
        <strain evidence="3">CUR178</strain>
    </source>
</reference>
<proteinExistence type="predicted"/>
<sequence>MSERAEHESVALEKAVKHRAGSSFNDDKHVVKDLVFRDADAQTGPASGISNTATSAKSDESFSSLETVDKPSVKSGPASSASASTAGVATRSASSEPVAGSRSSMSGPASSAASTDSFAAYSSSDMEAREPTESEESEAAPTLTETTSTVSPTSSFPPAKLPADDGGMDTAVVFLILIAFIVALAMYGGRLCPKQCPFFGQNRGGLDHGTRSPMQQQHPLYARLHSSNHGDRGMEPSYAATGGPAGGHNFGRLFQPLSGGDSDPHYDLFVEMENKPSKTLRGSGVRLGGGTTDSLSQVVAKKPAAVNEFLGDSVSSVCAVAVQVPQSSNNSLKSLRKGKLVHTPATTPGVLSSNGVAATASQATTAPRMESEWKW</sequence>
<dbReference type="Proteomes" id="UP000674179">
    <property type="component" value="Chromosome 33"/>
</dbReference>